<sequence>MTMLTFLLSLLFFLVFLFYATKNRLLPAMLVLESLVLMSLLISMFLLEKTDSSMFLVLLLLTLAVCEASLALSLLMSYIKISGTDVIRVSSGADK</sequence>
<feature type="transmembrane region" description="Helical" evidence="1">
    <location>
        <begin position="30"/>
        <end position="47"/>
    </location>
</feature>
<keyword evidence="2" id="KW-0496">Mitochondrion</keyword>
<name>A0A224ABL8_9EUPU</name>
<dbReference type="EMBL" id="LC172053">
    <property type="protein sequence ID" value="BBA10535.1"/>
    <property type="molecule type" value="Genomic_DNA"/>
</dbReference>
<evidence type="ECO:0000256" key="1">
    <source>
        <dbReference type="SAM" id="Phobius"/>
    </source>
</evidence>
<evidence type="ECO:0000313" key="2">
    <source>
        <dbReference type="EMBL" id="BBA10535.1"/>
    </source>
</evidence>
<keyword evidence="1" id="KW-0472">Membrane</keyword>
<proteinExistence type="predicted"/>
<geneLocation type="mitochondrion" evidence="2"/>
<dbReference type="Gene3D" id="1.10.287.3510">
    <property type="match status" value="1"/>
</dbReference>
<keyword evidence="1" id="KW-1133">Transmembrane helix</keyword>
<gene>
    <name evidence="2" type="primary">ND4L</name>
</gene>
<organism evidence="2">
    <name type="scientific">Hemiphaedusa attrita attrita</name>
    <dbReference type="NCBI Taxonomy" id="1885691"/>
    <lineage>
        <taxon>Eukaryota</taxon>
        <taxon>Metazoa</taxon>
        <taxon>Spiralia</taxon>
        <taxon>Lophotrochozoa</taxon>
        <taxon>Mollusca</taxon>
        <taxon>Gastropoda</taxon>
        <taxon>Heterobranchia</taxon>
        <taxon>Euthyneura</taxon>
        <taxon>Panpulmonata</taxon>
        <taxon>Eupulmonata</taxon>
        <taxon>Stylommatophora</taxon>
        <taxon>Helicina</taxon>
        <taxon>Clausilioidea</taxon>
        <taxon>Clausiliidae</taxon>
        <taxon>Phaedusinae</taxon>
        <taxon>Hemiphaedusa</taxon>
    </lineage>
</organism>
<dbReference type="AlphaFoldDB" id="A0A224ABL8"/>
<protein>
    <submittedName>
        <fullName evidence="2">NADH dehydrogenase subunit 4L</fullName>
    </submittedName>
</protein>
<accession>A0A224ABL8</accession>
<feature type="transmembrane region" description="Helical" evidence="1">
    <location>
        <begin position="54"/>
        <end position="79"/>
    </location>
</feature>
<keyword evidence="1" id="KW-0812">Transmembrane</keyword>
<reference evidence="2" key="1">
    <citation type="journal article" date="2017" name="Zool. J. Linn. Soc.">
        <title>Molecular phylogeny, frequent parallel evolution and new system of Japanese clausiliid land snails (Gastropoda: Stylommatophora).</title>
        <authorList>
            <person name="Motochin R."/>
            <person name="Wang M."/>
            <person name="Ueshima R."/>
        </authorList>
    </citation>
    <scope>NUCLEOTIDE SEQUENCE</scope>
    <source>
        <strain evidence="2">AK161</strain>
        <tissue evidence="2">Muscle</tissue>
    </source>
</reference>